<evidence type="ECO:0000313" key="2">
    <source>
        <dbReference type="Proteomes" id="UP000184396"/>
    </source>
</evidence>
<dbReference type="Gene3D" id="3.40.630.30">
    <property type="match status" value="1"/>
</dbReference>
<dbReference type="AlphaFoldDB" id="A0A1M6DCQ3"/>
<name>A0A1M6DCQ3_9FLAO</name>
<proteinExistence type="predicted"/>
<dbReference type="InterPro" id="IPR016181">
    <property type="entry name" value="Acyl_CoA_acyltransferase"/>
</dbReference>
<evidence type="ECO:0000313" key="1">
    <source>
        <dbReference type="EMBL" id="SHI71064.1"/>
    </source>
</evidence>
<keyword evidence="1" id="KW-0808">Transferase</keyword>
<dbReference type="STRING" id="1178825.SAMN05216261_1481"/>
<dbReference type="EMBL" id="FQYK01000003">
    <property type="protein sequence ID" value="SHI71064.1"/>
    <property type="molecule type" value="Genomic_DNA"/>
</dbReference>
<gene>
    <name evidence="1" type="ORF">SAMN05216261_1481</name>
</gene>
<dbReference type="eggNOG" id="COG3146">
    <property type="taxonomic scope" value="Bacteria"/>
</dbReference>
<organism evidence="1 2">
    <name type="scientific">Algibacter luteus</name>
    <dbReference type="NCBI Taxonomy" id="1178825"/>
    <lineage>
        <taxon>Bacteria</taxon>
        <taxon>Pseudomonadati</taxon>
        <taxon>Bacteroidota</taxon>
        <taxon>Flavobacteriia</taxon>
        <taxon>Flavobacteriales</taxon>
        <taxon>Flavobacteriaceae</taxon>
        <taxon>Algibacter</taxon>
    </lineage>
</organism>
<protein>
    <submittedName>
        <fullName evidence="1">Acetyltransferase (GNAT) domain-containing protein</fullName>
    </submittedName>
</protein>
<accession>A0A1M6DCQ3</accession>
<dbReference type="SUPFAM" id="SSF55729">
    <property type="entry name" value="Acyl-CoA N-acyltransferases (Nat)"/>
    <property type="match status" value="1"/>
</dbReference>
<dbReference type="Proteomes" id="UP000184396">
    <property type="component" value="Unassembled WGS sequence"/>
</dbReference>
<keyword evidence="2" id="KW-1185">Reference proteome</keyword>
<sequence>MFNFRSFIFLLIQFKIYNSVSQLPESWDKLPTNDIFLKSSFLEGLEKSFPTNITAYYVGVFNNQKLVGIAIIQRVQMYADDIFRKSNTNGLKQFAKQMISKIVKGNALVVGNLMHTGQHGIYFIDHAISQSDYLYQIEKALNALIEEIKLKFNKKVRIIVFKDYFETDSIHESLDFFETNNLYKIQVQPNMILNIPKSWRSTEDYISAFNKKYKRRYQTARKKATNLTFKELDESFLKAHEDIIFDLYENVSDNARVNSFKLNANHFYELKTHLKDKFRVFGVFSKDQLVGFYTLILNNEILETYFLGYNKALQHQYQMYLNMLFNMASFGIDNGFKTIVFARTAMEIKSSIGAKPHTMHVYLNHTNNFIANTLLKGIVKYMNPIQTWEERHPFK</sequence>
<reference evidence="1 2" key="1">
    <citation type="submission" date="2016-11" db="EMBL/GenBank/DDBJ databases">
        <authorList>
            <person name="Jaros S."/>
            <person name="Januszkiewicz K."/>
            <person name="Wedrychowicz H."/>
        </authorList>
    </citation>
    <scope>NUCLEOTIDE SEQUENCE [LARGE SCALE GENOMIC DNA]</scope>
    <source>
        <strain evidence="1 2">CGMCC 1.12213</strain>
    </source>
</reference>
<dbReference type="GO" id="GO:0016740">
    <property type="term" value="F:transferase activity"/>
    <property type="evidence" value="ECO:0007669"/>
    <property type="project" value="UniProtKB-KW"/>
</dbReference>